<dbReference type="InterPro" id="IPR001128">
    <property type="entry name" value="Cyt_P450"/>
</dbReference>
<accession>A0ABS5KPH2</accession>
<proteinExistence type="inferred from homology"/>
<keyword evidence="2" id="KW-0503">Monooxygenase</keyword>
<keyword evidence="2" id="KW-0479">Metal-binding</keyword>
<dbReference type="InterPro" id="IPR017972">
    <property type="entry name" value="Cyt_P450_CS"/>
</dbReference>
<dbReference type="Pfam" id="PF00067">
    <property type="entry name" value="p450"/>
    <property type="match status" value="1"/>
</dbReference>
<dbReference type="Proteomes" id="UP000730482">
    <property type="component" value="Unassembled WGS sequence"/>
</dbReference>
<keyword evidence="2" id="KW-0560">Oxidoreductase</keyword>
<organism evidence="3 4">
    <name type="scientific">Catenulispora pinistramenti</name>
    <dbReference type="NCBI Taxonomy" id="2705254"/>
    <lineage>
        <taxon>Bacteria</taxon>
        <taxon>Bacillati</taxon>
        <taxon>Actinomycetota</taxon>
        <taxon>Actinomycetes</taxon>
        <taxon>Catenulisporales</taxon>
        <taxon>Catenulisporaceae</taxon>
        <taxon>Catenulispora</taxon>
    </lineage>
</organism>
<keyword evidence="2" id="KW-0349">Heme</keyword>
<comment type="similarity">
    <text evidence="1 2">Belongs to the cytochrome P450 family.</text>
</comment>
<evidence type="ECO:0000313" key="4">
    <source>
        <dbReference type="Proteomes" id="UP000730482"/>
    </source>
</evidence>
<evidence type="ECO:0000313" key="3">
    <source>
        <dbReference type="EMBL" id="MBS2547936.1"/>
    </source>
</evidence>
<gene>
    <name evidence="3" type="ORF">KGQ19_13790</name>
</gene>
<keyword evidence="4" id="KW-1185">Reference proteome</keyword>
<dbReference type="CDD" id="cd20625">
    <property type="entry name" value="CYP164-like"/>
    <property type="match status" value="1"/>
</dbReference>
<dbReference type="PANTHER" id="PTHR46696:SF1">
    <property type="entry name" value="CYTOCHROME P450 YJIB-RELATED"/>
    <property type="match status" value="1"/>
</dbReference>
<dbReference type="InterPro" id="IPR036396">
    <property type="entry name" value="Cyt_P450_sf"/>
</dbReference>
<evidence type="ECO:0000256" key="1">
    <source>
        <dbReference type="ARBA" id="ARBA00010617"/>
    </source>
</evidence>
<protein>
    <submittedName>
        <fullName evidence="3">Cytochrome P450</fullName>
    </submittedName>
</protein>
<dbReference type="RefSeq" id="WP_212009515.1">
    <property type="nucleotide sequence ID" value="NZ_JAAFYZ010000038.1"/>
</dbReference>
<dbReference type="InterPro" id="IPR002397">
    <property type="entry name" value="Cyt_P450_B"/>
</dbReference>
<reference evidence="3 4" key="1">
    <citation type="submission" date="2020-02" db="EMBL/GenBank/DDBJ databases">
        <title>Acidophilic actinobacteria isolated from forest soil.</title>
        <authorList>
            <person name="Golinska P."/>
        </authorList>
    </citation>
    <scope>NUCLEOTIDE SEQUENCE [LARGE SCALE GENOMIC DNA]</scope>
    <source>
        <strain evidence="3 4">NL8</strain>
    </source>
</reference>
<keyword evidence="2" id="KW-0408">Iron</keyword>
<dbReference type="PANTHER" id="PTHR46696">
    <property type="entry name" value="P450, PUTATIVE (EUROFUNG)-RELATED"/>
    <property type="match status" value="1"/>
</dbReference>
<dbReference type="Gene3D" id="1.10.630.10">
    <property type="entry name" value="Cytochrome P450"/>
    <property type="match status" value="1"/>
</dbReference>
<name>A0ABS5KPH2_9ACTN</name>
<dbReference type="EMBL" id="JAAFYZ010000038">
    <property type="protein sequence ID" value="MBS2547936.1"/>
    <property type="molecule type" value="Genomic_DNA"/>
</dbReference>
<dbReference type="SUPFAM" id="SSF48264">
    <property type="entry name" value="Cytochrome P450"/>
    <property type="match status" value="1"/>
</dbReference>
<sequence length="411" mass="45110">MSKSTGVASRPVSVSDVSTPRAELFARVLDPASRANPYPLYAALRSEPVSRQSDGTWVVSGFDEIAALLHDPRISSDMTNAGQSAGGQSLIMQDPPNHDRLRAAVMGRFTPEVVESLRQEVHNLIDGLLDAVGSGTSLDLVEEIAYPLPVSVICALLGIPPQDEARFHGWADTLARTLDLDPTMSREEQAAIDHAFTELHHYLENLVADRAEHRGDDLVSGLLTGGDRGEPLRGQELLITVRLLLIAGHETTVNLITNGMLTLLRHPDILERFRREPELVVPMVEELVRYEPSVQFRYRAALADIEIAGTTIPRGSVVVLLLAAGSRDPGHFTDPDSFVPDRIPNEHFGFGGGIHYCIGAPLARMEAQIVLPELVRRLINPRLTMDPPPYRPTAALRGPRHLWIEVDGIRP</sequence>
<evidence type="ECO:0000256" key="2">
    <source>
        <dbReference type="RuleBase" id="RU000461"/>
    </source>
</evidence>
<dbReference type="PRINTS" id="PR00359">
    <property type="entry name" value="BP450"/>
</dbReference>
<dbReference type="PROSITE" id="PS00086">
    <property type="entry name" value="CYTOCHROME_P450"/>
    <property type="match status" value="1"/>
</dbReference>
<comment type="caution">
    <text evidence="3">The sequence shown here is derived from an EMBL/GenBank/DDBJ whole genome shotgun (WGS) entry which is preliminary data.</text>
</comment>
<dbReference type="PRINTS" id="PR00385">
    <property type="entry name" value="P450"/>
</dbReference>